<dbReference type="UniPathway" id="UPA00148">
    <property type="reaction ID" value="UER00231"/>
</dbReference>
<dbReference type="eggNOG" id="COG1797">
    <property type="taxonomic scope" value="Bacteria"/>
</dbReference>
<evidence type="ECO:0000256" key="6">
    <source>
        <dbReference type="ARBA" id="ARBA00022962"/>
    </source>
</evidence>
<comment type="catalytic activity">
    <reaction evidence="7">
        <text>cob(II)yrinate + 2 L-glutamine + 2 ATP + 2 H2O = cob(II)yrinate a,c diamide + 2 L-glutamate + 2 ADP + 2 phosphate + 2 H(+)</text>
        <dbReference type="Rhea" id="RHEA:26289"/>
        <dbReference type="ChEBI" id="CHEBI:15377"/>
        <dbReference type="ChEBI" id="CHEBI:15378"/>
        <dbReference type="ChEBI" id="CHEBI:29985"/>
        <dbReference type="ChEBI" id="CHEBI:30616"/>
        <dbReference type="ChEBI" id="CHEBI:43474"/>
        <dbReference type="ChEBI" id="CHEBI:58359"/>
        <dbReference type="ChEBI" id="CHEBI:58537"/>
        <dbReference type="ChEBI" id="CHEBI:58894"/>
        <dbReference type="ChEBI" id="CHEBI:456216"/>
        <dbReference type="EC" id="6.3.5.11"/>
    </reaction>
</comment>
<comment type="similarity">
    <text evidence="7">Belongs to the CobB/CbiA family.</text>
</comment>
<dbReference type="InterPro" id="IPR029062">
    <property type="entry name" value="Class_I_gatase-like"/>
</dbReference>
<comment type="function">
    <text evidence="7">Catalyzes the ATP-dependent amidation of the two carboxylate groups at positions a and c of cobyrinate, using either L-glutamine or ammonia as the nitrogen source.</text>
</comment>
<sequence length="517" mass="56373">MTRGKAPSPGSPDAALPPVGSQFGLVQAFKVGPDYIDPMFHTAVTGRPCRNLDPVLTSEDYVRSCFDYHSQSAPYSLIEGVMGLFDGVETPPAVRHGDRPYQLPDYGSTAHIARLLNVPVVLVLDCSHLSGSVAAIVQGYRSFDPLLHLAGVVLNRVGSDRHLRLLTLALETIQMPILGVLRRQGDIAIPDRHLGLVPAGELTHLDRVLDCLAHLGRTCFDWHQLQPLLSPQRPMTCPWPERRRPVTPPETPVRLAVAQDAAFNFYYADNLDLLQVLGAELVPWSPLQDRQLPPGVQGLYLGGGFPELFATALADNQAMKEAVRSAIAQGMPTYGECGGLMYLCETLVDLEGVSHAMVGVIPGTVSMAKRLTLGYRRAIALADGPVVCRGQTVWGHEFHRSQWQPLARRKPASAQQNEGLEVEIATWTEITPGNPPPILDLAEGSGDGSADGLGDRTLFQIQALGDLFPPPGHIAPSQPEGWHSPHLHGSYVHLHWGARPELAQRFIDRCRPFQPLP</sequence>
<keyword evidence="5 7" id="KW-0460">Magnesium</keyword>
<keyword evidence="6 7" id="KW-0315">Glutamine amidotransferase</keyword>
<protein>
    <recommendedName>
        <fullName evidence="7">Cobyrinate a,c-diamide synthase</fullName>
        <ecNumber evidence="7">6.3.5.11</ecNumber>
    </recommendedName>
    <alternativeName>
        <fullName evidence="7">Cobyrinic acid a,c-diamide synthetase</fullName>
    </alternativeName>
</protein>
<dbReference type="AlphaFoldDB" id="A0A0M2Q457"/>
<evidence type="ECO:0000256" key="7">
    <source>
        <dbReference type="HAMAP-Rule" id="MF_00027"/>
    </source>
</evidence>
<evidence type="ECO:0000256" key="2">
    <source>
        <dbReference type="ARBA" id="ARBA00022598"/>
    </source>
</evidence>
<dbReference type="InterPro" id="IPR011698">
    <property type="entry name" value="GATase_3"/>
</dbReference>
<feature type="active site" description="Nucleophile" evidence="7">
    <location>
        <position position="337"/>
    </location>
</feature>
<feature type="domain" description="CobQ/CobB/MinD/ParA nucleotide binding" evidence="8">
    <location>
        <begin position="49"/>
        <end position="193"/>
    </location>
</feature>
<comment type="domain">
    <text evidence="7">Comprises of two domains. The C-terminal domain contains the binding site for glutamine and catalyzes the hydrolysis of this substrate to glutamate and ammonia. The N-terminal domain is anticipated to bind ATP and cobyrinate and catalyzes the ultimate synthesis of the diamide product. The ammonia produced via the glutaminase domain is probably translocated to the adjacent domain via a molecular tunnel, where it reacts with an activated intermediate.</text>
</comment>
<evidence type="ECO:0000259" key="8">
    <source>
        <dbReference type="Pfam" id="PF01656"/>
    </source>
</evidence>
<accession>A0A0M2Q457</accession>
<evidence type="ECO:0000259" key="9">
    <source>
        <dbReference type="Pfam" id="PF07685"/>
    </source>
</evidence>
<dbReference type="PROSITE" id="PS51274">
    <property type="entry name" value="GATASE_COBBQ"/>
    <property type="match status" value="1"/>
</dbReference>
<dbReference type="InterPro" id="IPR027417">
    <property type="entry name" value="P-loop_NTPase"/>
</dbReference>
<dbReference type="SUPFAM" id="SSF52540">
    <property type="entry name" value="P-loop containing nucleoside triphosphate hydrolases"/>
    <property type="match status" value="1"/>
</dbReference>
<dbReference type="STRING" id="317619.GCA_000332315_04129"/>
<dbReference type="Gene3D" id="3.40.50.300">
    <property type="entry name" value="P-loop containing nucleotide triphosphate hydrolases"/>
    <property type="match status" value="1"/>
</dbReference>
<comment type="pathway">
    <text evidence="7">Cofactor biosynthesis; adenosylcobalamin biosynthesis; cob(II)yrinate a,c-diamide from sirohydrochlorin (anaerobic route): step 10/10.</text>
</comment>
<dbReference type="GO" id="GO:0005524">
    <property type="term" value="F:ATP binding"/>
    <property type="evidence" value="ECO:0007669"/>
    <property type="project" value="UniProtKB-UniRule"/>
</dbReference>
<evidence type="ECO:0000256" key="4">
    <source>
        <dbReference type="ARBA" id="ARBA00022840"/>
    </source>
</evidence>
<reference evidence="10" key="1">
    <citation type="submission" date="2012-04" db="EMBL/GenBank/DDBJ databases">
        <authorList>
            <person name="Borisov I.G."/>
            <person name="Ivanikova N.V."/>
            <person name="Pinevich A.V."/>
        </authorList>
    </citation>
    <scope>NUCLEOTIDE SEQUENCE</scope>
    <source>
        <strain evidence="10">CALU 1027</strain>
    </source>
</reference>
<feature type="site" description="Increases nucleophilicity of active site Cys" evidence="7">
    <location>
        <position position="493"/>
    </location>
</feature>
<keyword evidence="3 7" id="KW-0547">Nucleotide-binding</keyword>
<feature type="domain" description="CobB/CobQ-like glutamine amidotransferase" evidence="9">
    <location>
        <begin position="255"/>
        <end position="415"/>
    </location>
</feature>
<dbReference type="Proteomes" id="UP000034681">
    <property type="component" value="Unassembled WGS sequence"/>
</dbReference>
<evidence type="ECO:0000256" key="1">
    <source>
        <dbReference type="ARBA" id="ARBA00001946"/>
    </source>
</evidence>
<evidence type="ECO:0000313" key="10">
    <source>
        <dbReference type="EMBL" id="KKJ01709.1"/>
    </source>
</evidence>
<evidence type="ECO:0000313" key="11">
    <source>
        <dbReference type="Proteomes" id="UP000034681"/>
    </source>
</evidence>
<keyword evidence="4 7" id="KW-0067">ATP-binding</keyword>
<gene>
    <name evidence="7" type="primary">cbiA</name>
    <name evidence="10" type="ORF">PROH_04235</name>
</gene>
<dbReference type="PANTHER" id="PTHR43873:SF1">
    <property type="entry name" value="COBYRINATE A,C-DIAMIDE SYNTHASE"/>
    <property type="match status" value="1"/>
</dbReference>
<keyword evidence="7" id="KW-0169">Cobalamin biosynthesis</keyword>
<dbReference type="PANTHER" id="PTHR43873">
    <property type="entry name" value="COBYRINATE A,C-DIAMIDE SYNTHASE"/>
    <property type="match status" value="1"/>
</dbReference>
<dbReference type="Pfam" id="PF07685">
    <property type="entry name" value="GATase_3"/>
    <property type="match status" value="1"/>
</dbReference>
<keyword evidence="11" id="KW-1185">Reference proteome</keyword>
<dbReference type="EC" id="6.3.5.11" evidence="7"/>
<name>A0A0M2Q457_PROHO</name>
<dbReference type="NCBIfam" id="NF002204">
    <property type="entry name" value="PRK01077.1"/>
    <property type="match status" value="1"/>
</dbReference>
<comment type="caution">
    <text evidence="10">The sequence shown here is derived from an EMBL/GenBank/DDBJ whole genome shotgun (WGS) entry which is preliminary data.</text>
</comment>
<dbReference type="EMBL" id="AJTX02000002">
    <property type="protein sequence ID" value="KKJ01709.1"/>
    <property type="molecule type" value="Genomic_DNA"/>
</dbReference>
<dbReference type="GO" id="GO:0042242">
    <property type="term" value="F:cobyrinic acid a,c-diamide synthase activity"/>
    <property type="evidence" value="ECO:0007669"/>
    <property type="project" value="UniProtKB-UniRule"/>
</dbReference>
<dbReference type="GO" id="GO:0009236">
    <property type="term" value="P:cobalamin biosynthetic process"/>
    <property type="evidence" value="ECO:0007669"/>
    <property type="project" value="UniProtKB-UniRule"/>
</dbReference>
<dbReference type="NCBIfam" id="TIGR00379">
    <property type="entry name" value="cobB"/>
    <property type="match status" value="1"/>
</dbReference>
<dbReference type="InterPro" id="IPR002586">
    <property type="entry name" value="CobQ/CobB/MinD/ParA_Nub-bd_dom"/>
</dbReference>
<evidence type="ECO:0000256" key="5">
    <source>
        <dbReference type="ARBA" id="ARBA00022842"/>
    </source>
</evidence>
<dbReference type="InterPro" id="IPR004484">
    <property type="entry name" value="CbiA/CobB_synth"/>
</dbReference>
<dbReference type="Pfam" id="PF01656">
    <property type="entry name" value="CbiA"/>
    <property type="match status" value="1"/>
</dbReference>
<comment type="cofactor">
    <cofactor evidence="1 7">
        <name>Mg(2+)</name>
        <dbReference type="ChEBI" id="CHEBI:18420"/>
    </cofactor>
</comment>
<dbReference type="HAMAP" id="MF_00027">
    <property type="entry name" value="CobB_CbiA"/>
    <property type="match status" value="1"/>
</dbReference>
<comment type="miscellaneous">
    <text evidence="7">The a and c carboxylates of cobyrinate are activated for nucleophilic attack via formation of a phosphorylated intermediate by ATP. CbiA catalyzes first the amidation of the c-carboxylate, and then that of the a-carboxylate.</text>
</comment>
<evidence type="ECO:0000256" key="3">
    <source>
        <dbReference type="ARBA" id="ARBA00022741"/>
    </source>
</evidence>
<dbReference type="Gene3D" id="3.40.50.880">
    <property type="match status" value="1"/>
</dbReference>
<proteinExistence type="inferred from homology"/>
<organism evidence="10 11">
    <name type="scientific">Prochlorothrix hollandica PCC 9006 = CALU 1027</name>
    <dbReference type="NCBI Taxonomy" id="317619"/>
    <lineage>
        <taxon>Bacteria</taxon>
        <taxon>Bacillati</taxon>
        <taxon>Cyanobacteriota</taxon>
        <taxon>Cyanophyceae</taxon>
        <taxon>Prochlorotrichales</taxon>
        <taxon>Prochlorotrichaceae</taxon>
        <taxon>Prochlorothrix</taxon>
    </lineage>
</organism>
<keyword evidence="2 7" id="KW-0436">Ligase</keyword>
<dbReference type="SUPFAM" id="SSF52317">
    <property type="entry name" value="Class I glutamine amidotransferase-like"/>
    <property type="match status" value="1"/>
</dbReference>
<dbReference type="CDD" id="cd03130">
    <property type="entry name" value="GATase1_CobB"/>
    <property type="match status" value="1"/>
</dbReference>